<dbReference type="InterPro" id="IPR025667">
    <property type="entry name" value="SprB_repeat"/>
</dbReference>
<evidence type="ECO:0000256" key="1">
    <source>
        <dbReference type="ARBA" id="ARBA00004613"/>
    </source>
</evidence>
<evidence type="ECO:0000256" key="4">
    <source>
        <dbReference type="ARBA" id="ARBA00022737"/>
    </source>
</evidence>
<dbReference type="Gene3D" id="2.60.40.10">
    <property type="entry name" value="Immunoglobulins"/>
    <property type="match status" value="1"/>
</dbReference>
<comment type="subcellular location">
    <subcellularLocation>
        <location evidence="1">Secreted</location>
    </subcellularLocation>
</comment>
<dbReference type="GO" id="GO:0005576">
    <property type="term" value="C:extracellular region"/>
    <property type="evidence" value="ECO:0007669"/>
    <property type="project" value="UniProtKB-SubCell"/>
</dbReference>
<dbReference type="SUPFAM" id="SSF117074">
    <property type="entry name" value="Hypothetical protein PA1324"/>
    <property type="match status" value="1"/>
</dbReference>
<dbReference type="InterPro" id="IPR033764">
    <property type="entry name" value="Sdr_B"/>
</dbReference>
<dbReference type="InterPro" id="IPR008965">
    <property type="entry name" value="CBM2/CBM3_carb-bd_dom_sf"/>
</dbReference>
<dbReference type="EMBL" id="FOFB01000009">
    <property type="protein sequence ID" value="SEQ38085.1"/>
    <property type="molecule type" value="Genomic_DNA"/>
</dbReference>
<organism evidence="7 8">
    <name type="scientific">Neolewinella agarilytica</name>
    <dbReference type="NCBI Taxonomy" id="478744"/>
    <lineage>
        <taxon>Bacteria</taxon>
        <taxon>Pseudomonadati</taxon>
        <taxon>Bacteroidota</taxon>
        <taxon>Saprospiria</taxon>
        <taxon>Saprospirales</taxon>
        <taxon>Lewinellaceae</taxon>
        <taxon>Neolewinella</taxon>
    </lineage>
</organism>
<keyword evidence="4" id="KW-0677">Repeat</keyword>
<evidence type="ECO:0000259" key="5">
    <source>
        <dbReference type="PROSITE" id="PS50093"/>
    </source>
</evidence>
<dbReference type="SUPFAM" id="SSF63446">
    <property type="entry name" value="Type I dockerin domain"/>
    <property type="match status" value="1"/>
</dbReference>
<sequence>MTVTDANGCTETAEGTVNEPTDVTATVADADVLCNGDADGTLTVVADGGTADYTYEWSNGQTDATATGLVAGTYTVTVTDANGCTETAEGTVNEPTALTLTGTTVEVGCNGDASGSIDITVGGGTPDYTYAWSNGAATEDLSDLTAGTYSVTVTDANGCTIDETFEIEESSDIEATVADTDVLCNGDADGTLTVVANGGTAPYTYAWSNGQTDATATGLVAGTYTVTVTDANGCTETAEGTVNEPTDVTATVADTDVLCNGDADGTLTVVADGGTAPYTYAWSNGQTDATATGLVADTYTVTVTDANGCTETAEGTVNEPTDVTATVADADVLCNGDADGTLTVVADGGTAGYTYEWSNGQTDATATGLVAGTYTVTVTDANGCTEIAEGTVNEPTALTLEGESTDVGCNGDATGTITLTVGGGTAPYTYAWAAATGVVVDAMNQTGLAAGDYAVTVTDANNCTIEGTYTVTETDDLSAEIADASVDCNGDADGELTVTVEGGTAPYTYLWSNGQTEATATGLSAGENGVTVTDANGCETTATGTVTEPEVLEGSIATAILDCNGDEDGVLTVTPTGGTAPYTYLWSNGDTGATATGFAAGEHDVTITDANGCERIATGTVFEPEVLLGSVIPTPASELDCNGDADGELTVTVTGGTEPYTYLWSDDQTTATATGLVAGDYTVTITDLNGCVTSTGGTITEPDALTLTTDQTDIGCSGDAAGSITLMVGGGTEPYTYEWAAADGIDTEAMNQTNLTAGTYSVTVTDANDCTISETVTIDEASTLDASIVGTTVDCNGDTDGQLTAVVTGGTEPYTYAWSSGDTEATATGLAAGTYTLTVTDANECEVITSGTVTEPDPIAIEVAGIVELECNEIDGAAIDITITGGTEPYTFTWTGTGVDVDAEDQTDLEAGAYSVVVTDAFNCSASESFNIAPAPALIASIADDIVCITATDAGTLTAVVESGTGPYTYLWDNGESTPTVTDLAIGVHTVTITDEATGCATVVSGSVLGQAAACSELGNFVWNDLNGDGLQTVGEPGVEGVVVNLKDEDGNIIASTTTDENGFYNFSLLAPGTYSVQFVLPDGFEWAPLGAIAGANEASDSDADPAMNGMTETVDLEAGESYLDLDAGIMFIPVCDLTATVTAEPVCDDNGTGADPADDFYTVTILVDGVSPSGRWRSSIQGTNGNPVEGVVGTPYTFRLPAVQAGDEVEDITIFFSDLEDATCEVSVDHTPTETCSDDCLLQAALTSSPQCDDNGTPTDPSDDFFTVGVTVEGLNGNGSGWTIYNADNEVVGTGIFGEENPSVGPFTLSDLNDNDQLIMTVRDNNNANCDYVLRPTINTAILPCSDECLISLELDETYCDDNGTPTIGSDDVWYAVVRINGENVDFWTSDAPGGGGQNRIDRLVTFGPFTGGDKMITIMSVNNDTECEAEIFLPAPEMPCSDECEIDGQILDIFCDDLGNNDPTDDVIRILVTANRVGENNGDEGWLVREGTDRLDPVIGVGPIFGNTYPFTLAAYDANGNRRTETNLRIEDASGFYCRVDTLIAIPACDPIAECDIVAELSNETLCNDNDTPSNDSDDFFTVDLAVTGDNTGAGWTATVNGETVATGTYGAAPQTLRFLTGTADLTLVVTDTENGNCTDVLTIEVPPSCPTDEECDLAVAIIETICNDNGTPFNGDDDTYDIMVLATGLEGGYTIDLTYNTGTITARGVFGEPGRFGPIPADSDVAGTVVPDDVNCTSIGALFGTATGPCTACRLDVVELSNVCDDNGTADPSDDTFTVCVQITSEEGGAGYMVENVPVEGTVVGLFDENGVAERCFTFPSAGGDVTLRFMDLGDDRCFDDITFEASTCSPCEITGVLSNQSECDANNTPTDGSDDFFTVDLTVTGFNTGASWGAFVDGERIAAGSYGQTQELEFLTGTGTFTIEVMDVDNGDCIDVLTITAPESCPTFEPCDITAVLSNQSECNDNDTPRDGSDDFFTVDVMVTGVGTGPNWIAYVDGERVGAGSYGEMQRLPFAPGTGTFTIEVRDAADGNCIDVLTVTAPETCVTTTPCDITAELSNQTGCDNNGTEEDGSDDFFTVELTVTGVGTGAGWTTTVDGQTITGDYGVTEVLTISTGLGTFNIEVMDVDSVSCIAVLPITAPESCVTGTVGIDCPISNHYCPILEENIMLFPMDHFDCVANFDVAIPVVTNVCSENWTLLTQIVDLDGTVIATIENDEADRNVTLEAGDYFIRYTVTDDCGNTGTQDCRIRVADTQEPAAICISDINVSVGGYGLARIYSQMIDLGSYDNCGLDSIQVRRLILVDPVTMDTLDTPVWSAWGPYATVDCYDAGSIVTMQLRVMDFGGNTNICTTNVSVVDNTLPYCTGLEDLFLSCTEVSADFNPNDTLSLQTLFGVPDVIDNCAATAIELDPIVNIDECSGAGQVTRRWLAVDRVGNVSAQEFFQVITITRDMGFTLVIPKDTLTDCIEVAQGFEVLGESCADLSVTFRDTTVEATAADGEACLVIERTYTVINNCTFDPATDEILEISRDENCNGEEGESVLYAIVTGDSTFIDIDTDFNNALPVAGTRGDECDGETNRTGYFRSVANTGAWTYTQRISIFDDTRPTLVFEAPEAFCATEDGDCDAMINIPITVSDECTAVGSNWLVLVDLGRDGSPEMRLPSELAVQGEFPNYFIEAALPIGEHTLMLRYVDGCGNSTAASVPFEVIDCSIPDPTCYSGLIADLEELETPVTDEDGNLVEVGVLVDAGRLASCNIEDCSGALRFSVNRVGDTVNIDSTTVLLTCEDRYRVDLEVYMWDGAFNPNAVQPDGTIGGPNWKMCVVEVLVQDPKELCDDCNADGSLTLGGNVTTFRGVVLPNVEVELNGDNDGFELTNDDGKYAFSGVDAGNYVIKPYKEDDATNGVSTIDELILQRHLLGIAPITDPYVFMAADLNGSGTITVLDRLLLRNIILGNTEVLPGNESWRFVPARYMEQAGAELASMMDAPREIKLSEVEACNLGHDFVAIKLGDLNNSVFIENTIGHILNGTRGRSSNETHPLEIEEHRLRGGDLFDLPVRSGDLQRLEGMQFTLAFDQDAVQIEEVVPGLLATDQMGLSQVERGLVSASWTRENDSVQDEEILFTVRVRVLSNVSVSEVVSFEDNPTFTEAYLRETEELMGLYLNFPQGTEAPFNPEIVTGEEAGFELEAALEQNFPNPFITETTISFHLPEAGEATLSIYDLNGRVLKDFSGEFNQGVNSVKLNARDYAAGTLVYTLNYKGQLLTRTMIRH</sequence>
<dbReference type="PROSITE" id="PS50093">
    <property type="entry name" value="PKD"/>
    <property type="match status" value="1"/>
</dbReference>
<dbReference type="CDD" id="cd14252">
    <property type="entry name" value="Dockerin_like"/>
    <property type="match status" value="1"/>
</dbReference>
<dbReference type="PROSITE" id="PS50825">
    <property type="entry name" value="HYR"/>
    <property type="match status" value="1"/>
</dbReference>
<dbReference type="OrthoDB" id="9805017at2"/>
<dbReference type="Pfam" id="PF13573">
    <property type="entry name" value="SprB"/>
    <property type="match status" value="12"/>
</dbReference>
<evidence type="ECO:0000313" key="7">
    <source>
        <dbReference type="EMBL" id="SEQ38085.1"/>
    </source>
</evidence>
<dbReference type="Proteomes" id="UP000199021">
    <property type="component" value="Unassembled WGS sequence"/>
</dbReference>
<dbReference type="Gene3D" id="2.60.40.740">
    <property type="match status" value="9"/>
</dbReference>
<proteinExistence type="predicted"/>
<evidence type="ECO:0000256" key="2">
    <source>
        <dbReference type="ARBA" id="ARBA00022525"/>
    </source>
</evidence>
<gene>
    <name evidence="7" type="ORF">SAMN05444359_1092</name>
</gene>
<dbReference type="GO" id="GO:0000272">
    <property type="term" value="P:polysaccharide catabolic process"/>
    <property type="evidence" value="ECO:0007669"/>
    <property type="project" value="InterPro"/>
</dbReference>
<name>A0A1H9FJW6_9BACT</name>
<dbReference type="InterPro" id="IPR003410">
    <property type="entry name" value="HYR_dom"/>
</dbReference>
<dbReference type="InterPro" id="IPR000601">
    <property type="entry name" value="PKD_dom"/>
</dbReference>
<dbReference type="Pfam" id="PF17210">
    <property type="entry name" value="SdrD_B"/>
    <property type="match status" value="1"/>
</dbReference>
<dbReference type="InterPro" id="IPR013783">
    <property type="entry name" value="Ig-like_fold"/>
</dbReference>
<dbReference type="STRING" id="478744.SAMN05444359_1092"/>
<evidence type="ECO:0000259" key="6">
    <source>
        <dbReference type="PROSITE" id="PS50825"/>
    </source>
</evidence>
<dbReference type="InParanoid" id="A0A1H9FJW6"/>
<reference evidence="8" key="1">
    <citation type="submission" date="2016-10" db="EMBL/GenBank/DDBJ databases">
        <authorList>
            <person name="Varghese N."/>
            <person name="Submissions S."/>
        </authorList>
    </citation>
    <scope>NUCLEOTIDE SEQUENCE [LARGE SCALE GENOMIC DNA]</scope>
    <source>
        <strain evidence="8">DSM 24740</strain>
    </source>
</reference>
<keyword evidence="2" id="KW-0964">Secreted</keyword>
<keyword evidence="8" id="KW-1185">Reference proteome</keyword>
<dbReference type="SUPFAM" id="SSF49478">
    <property type="entry name" value="Cna protein B-type domain"/>
    <property type="match status" value="1"/>
</dbReference>
<feature type="domain" description="HYR" evidence="6">
    <location>
        <begin position="2171"/>
        <end position="2259"/>
    </location>
</feature>
<dbReference type="InterPro" id="IPR036439">
    <property type="entry name" value="Dockerin_dom_sf"/>
</dbReference>
<evidence type="ECO:0000256" key="3">
    <source>
        <dbReference type="ARBA" id="ARBA00022729"/>
    </source>
</evidence>
<keyword evidence="3" id="KW-0732">Signal</keyword>
<dbReference type="InterPro" id="IPR026444">
    <property type="entry name" value="Secre_tail"/>
</dbReference>
<dbReference type="GO" id="GO:0030246">
    <property type="term" value="F:carbohydrate binding"/>
    <property type="evidence" value="ECO:0007669"/>
    <property type="project" value="InterPro"/>
</dbReference>
<protein>
    <submittedName>
        <fullName evidence="7">Por secretion system C-terminal sorting domain-containing protein</fullName>
    </submittedName>
</protein>
<accession>A0A1H9FJW6</accession>
<dbReference type="SUPFAM" id="SSF49384">
    <property type="entry name" value="Carbohydrate-binding domain"/>
    <property type="match status" value="1"/>
</dbReference>
<feature type="domain" description="PKD" evidence="5">
    <location>
        <begin position="717"/>
        <end position="768"/>
    </location>
</feature>
<dbReference type="NCBIfam" id="TIGR04183">
    <property type="entry name" value="Por_Secre_tail"/>
    <property type="match status" value="1"/>
</dbReference>
<dbReference type="Gene3D" id="1.10.1330.10">
    <property type="entry name" value="Dockerin domain"/>
    <property type="match status" value="1"/>
</dbReference>
<evidence type="ECO:0000313" key="8">
    <source>
        <dbReference type="Proteomes" id="UP000199021"/>
    </source>
</evidence>